<evidence type="ECO:0000313" key="2">
    <source>
        <dbReference type="EMBL" id="GAA2136154.1"/>
    </source>
</evidence>
<dbReference type="Proteomes" id="UP001501771">
    <property type="component" value="Unassembled WGS sequence"/>
</dbReference>
<keyword evidence="1" id="KW-0812">Transmembrane</keyword>
<keyword evidence="3" id="KW-1185">Reference proteome</keyword>
<gene>
    <name evidence="2" type="ORF">GCM10009844_02200</name>
</gene>
<accession>A0ABN2Z3D3</accession>
<evidence type="ECO:0000313" key="3">
    <source>
        <dbReference type="Proteomes" id="UP001501771"/>
    </source>
</evidence>
<dbReference type="EMBL" id="BAAAQR010000001">
    <property type="protein sequence ID" value="GAA2136154.1"/>
    <property type="molecule type" value="Genomic_DNA"/>
</dbReference>
<proteinExistence type="predicted"/>
<reference evidence="2 3" key="1">
    <citation type="journal article" date="2019" name="Int. J. Syst. Evol. Microbiol.">
        <title>The Global Catalogue of Microorganisms (GCM) 10K type strain sequencing project: providing services to taxonomists for standard genome sequencing and annotation.</title>
        <authorList>
            <consortium name="The Broad Institute Genomics Platform"/>
            <consortium name="The Broad Institute Genome Sequencing Center for Infectious Disease"/>
            <person name="Wu L."/>
            <person name="Ma J."/>
        </authorList>
    </citation>
    <scope>NUCLEOTIDE SEQUENCE [LARGE SCALE GENOMIC DNA]</scope>
    <source>
        <strain evidence="2 3">JCM 16022</strain>
    </source>
</reference>
<keyword evidence="1" id="KW-0472">Membrane</keyword>
<feature type="transmembrane region" description="Helical" evidence="1">
    <location>
        <begin position="12"/>
        <end position="34"/>
    </location>
</feature>
<evidence type="ECO:0000256" key="1">
    <source>
        <dbReference type="SAM" id="Phobius"/>
    </source>
</evidence>
<comment type="caution">
    <text evidence="2">The sequence shown here is derived from an EMBL/GenBank/DDBJ whole genome shotgun (WGS) entry which is preliminary data.</text>
</comment>
<dbReference type="RefSeq" id="WP_344146277.1">
    <property type="nucleotide sequence ID" value="NZ_BAAAQR010000001.1"/>
</dbReference>
<organism evidence="2 3">
    <name type="scientific">Nocardioides koreensis</name>
    <dbReference type="NCBI Taxonomy" id="433651"/>
    <lineage>
        <taxon>Bacteria</taxon>
        <taxon>Bacillati</taxon>
        <taxon>Actinomycetota</taxon>
        <taxon>Actinomycetes</taxon>
        <taxon>Propionibacteriales</taxon>
        <taxon>Nocardioidaceae</taxon>
        <taxon>Nocardioides</taxon>
    </lineage>
</organism>
<sequence length="48" mass="4883">MLALAASDPSFGVLALLVGLAALVVVVCFVVLLFRTAGTSGKTIRHSP</sequence>
<keyword evidence="1" id="KW-1133">Transmembrane helix</keyword>
<protein>
    <submittedName>
        <fullName evidence="2">Uncharacterized protein</fullName>
    </submittedName>
</protein>
<name>A0ABN2Z3D3_9ACTN</name>